<proteinExistence type="predicted"/>
<name>L8EBE8_HUMAN</name>
<dbReference type="EMBL" id="HF584371">
    <property type="protein sequence ID" value="CCQ43868.1"/>
    <property type="molecule type" value="Genomic_DNA"/>
</dbReference>
<dbReference type="ChiTaRS" id="SLC44A5">
    <property type="organism name" value="human"/>
</dbReference>
<accession>L8EBE8</accession>
<dbReference type="AlphaFoldDB" id="L8EBE8"/>
<dbReference type="OrthoDB" id="420519at2759"/>
<organism evidence="1">
    <name type="scientific">Homo sapiens</name>
    <name type="common">Human</name>
    <dbReference type="NCBI Taxonomy" id="9606"/>
    <lineage>
        <taxon>Eukaryota</taxon>
        <taxon>Metazoa</taxon>
        <taxon>Chordata</taxon>
        <taxon>Craniata</taxon>
        <taxon>Vertebrata</taxon>
        <taxon>Euteleostomi</taxon>
        <taxon>Mammalia</taxon>
        <taxon>Eutheria</taxon>
        <taxon>Euarchontoglires</taxon>
        <taxon>Primates</taxon>
        <taxon>Haplorrhini</taxon>
        <taxon>Catarrhini</taxon>
        <taxon>Hominidae</taxon>
        <taxon>Homo</taxon>
    </lineage>
</organism>
<evidence type="ECO:0000313" key="1">
    <source>
        <dbReference type="EMBL" id="CCQ43868.1"/>
    </source>
</evidence>
<reference evidence="1" key="1">
    <citation type="journal article" date="2013" name="PLoS ONE">
        <title>Direct detection of alternative open reading frames translation products in human significantly expands the proteome.</title>
        <authorList>
            <person name="Vanderperre B."/>
            <person name="Lucier J.-F."/>
            <person name="Motard J."/>
            <person name="Tremblay G."/>
            <person name="Vanderperre S."/>
            <person name="Wisztorski M."/>
            <person name="Salzet M."/>
            <person name="Boisvert F.-M."/>
            <person name="Roucou X."/>
        </authorList>
    </citation>
    <scope>NUCLEOTIDE SEQUENCE</scope>
</reference>
<gene>
    <name evidence="1" type="primary">SLC44A5</name>
</gene>
<sequence length="45" mass="5042">MGTPEEQPILQTARATFVARRALPMRTRPFCFTLTCYAVPVPPCC</sequence>
<protein>
    <submittedName>
        <fullName evidence="1">Alternative protein SLC44A5</fullName>
    </submittedName>
</protein>